<sequence>MTATRPPAEPLIGRFIRLDPFAPDDLPGLRAALVHPEVFAGGYGGGPAGLPHDDAEWAAFAAGQWQPGPTQMPWTIRIVGGPDDGTIVGTSTLGDLDLANEAAHIGWTGYDPRVWGTAVNAEAKRLLLGLAFDHGFERVKIQTDVINARSRAAIEKLGAVFEGIVRHAKRRADGSWRDTVVYSVLRDEWPAVRAGLDARLAAFDGPVTLT</sequence>
<dbReference type="Pfam" id="PF13302">
    <property type="entry name" value="Acetyltransf_3"/>
    <property type="match status" value="1"/>
</dbReference>
<proteinExistence type="predicted"/>
<dbReference type="Gene3D" id="3.40.630.30">
    <property type="match status" value="1"/>
</dbReference>
<dbReference type="RefSeq" id="WP_243554068.1">
    <property type="nucleotide sequence ID" value="NZ_CP094528.1"/>
</dbReference>
<gene>
    <name evidence="2" type="ORF">MTO99_13000</name>
</gene>
<dbReference type="PANTHER" id="PTHR43610:SF1">
    <property type="entry name" value="N-ACETYLTRANSFERASE DOMAIN-CONTAINING PROTEIN"/>
    <property type="match status" value="1"/>
</dbReference>
<name>A0ABY4BV69_9MICO</name>
<dbReference type="PANTHER" id="PTHR43610">
    <property type="entry name" value="BLL6696 PROTEIN"/>
    <property type="match status" value="1"/>
</dbReference>
<dbReference type="Proteomes" id="UP000832097">
    <property type="component" value="Chromosome"/>
</dbReference>
<evidence type="ECO:0000313" key="3">
    <source>
        <dbReference type="Proteomes" id="UP000832097"/>
    </source>
</evidence>
<protein>
    <submittedName>
        <fullName evidence="2">GNAT family N-acetyltransferase</fullName>
    </submittedName>
</protein>
<dbReference type="PROSITE" id="PS51186">
    <property type="entry name" value="GNAT"/>
    <property type="match status" value="1"/>
</dbReference>
<keyword evidence="3" id="KW-1185">Reference proteome</keyword>
<reference evidence="2 3" key="1">
    <citation type="submission" date="2022-03" db="EMBL/GenBank/DDBJ databases">
        <title>Mucilaginibacter sp. isolated from the gut of Protaetia brevitarsis seulensis larvae.</title>
        <authorList>
            <person name="Won M."/>
            <person name="Kim S.-J."/>
            <person name="Kwon S.-W."/>
        </authorList>
    </citation>
    <scope>NUCLEOTIDE SEQUENCE [LARGE SCALE GENOMIC DNA]</scope>
    <source>
        <strain evidence="2 3">CFWR-12</strain>
    </source>
</reference>
<feature type="domain" description="N-acetyltransferase" evidence="1">
    <location>
        <begin position="16"/>
        <end position="187"/>
    </location>
</feature>
<dbReference type="InterPro" id="IPR016181">
    <property type="entry name" value="Acyl_CoA_acyltransferase"/>
</dbReference>
<dbReference type="InterPro" id="IPR000182">
    <property type="entry name" value="GNAT_dom"/>
</dbReference>
<accession>A0ABY4BV69</accession>
<dbReference type="EMBL" id="CP094528">
    <property type="protein sequence ID" value="UOE43103.1"/>
    <property type="molecule type" value="Genomic_DNA"/>
</dbReference>
<evidence type="ECO:0000313" key="2">
    <source>
        <dbReference type="EMBL" id="UOE43103.1"/>
    </source>
</evidence>
<dbReference type="SUPFAM" id="SSF55729">
    <property type="entry name" value="Acyl-CoA N-acyltransferases (Nat)"/>
    <property type="match status" value="1"/>
</dbReference>
<organism evidence="2 3">
    <name type="scientific">Agromyces larvae</name>
    <dbReference type="NCBI Taxonomy" id="2929802"/>
    <lineage>
        <taxon>Bacteria</taxon>
        <taxon>Bacillati</taxon>
        <taxon>Actinomycetota</taxon>
        <taxon>Actinomycetes</taxon>
        <taxon>Micrococcales</taxon>
        <taxon>Microbacteriaceae</taxon>
        <taxon>Agromyces</taxon>
    </lineage>
</organism>
<evidence type="ECO:0000259" key="1">
    <source>
        <dbReference type="PROSITE" id="PS51186"/>
    </source>
</evidence>